<dbReference type="AlphaFoldDB" id="R6TYV4"/>
<protein>
    <recommendedName>
        <fullName evidence="3">Bacterial mobilisation domain-containing protein</fullName>
    </recommendedName>
</protein>
<dbReference type="STRING" id="1263015.BN580_00402"/>
<evidence type="ECO:0000313" key="2">
    <source>
        <dbReference type="Proteomes" id="UP000017938"/>
    </source>
</evidence>
<sequence>MKKVGKCKCSRESYIRSLINGFSPKEAPPADYYKMLSKISRESANLNQLLVVARTKNFIDTPELRKLMEEIRATNKMLWKAFSEEYNGND</sequence>
<evidence type="ECO:0000313" key="1">
    <source>
        <dbReference type="EMBL" id="CDC77375.1"/>
    </source>
</evidence>
<gene>
    <name evidence="1" type="ORF">BN580_00402</name>
</gene>
<comment type="caution">
    <text evidence="1">The sequence shown here is derived from an EMBL/GenBank/DDBJ whole genome shotgun (WGS) entry which is preliminary data.</text>
</comment>
<reference evidence="1" key="1">
    <citation type="submission" date="2012-11" db="EMBL/GenBank/DDBJ databases">
        <title>Dependencies among metagenomic species, viruses, plasmids and units of genetic variation.</title>
        <authorList>
            <person name="Nielsen H.B."/>
            <person name="Almeida M."/>
            <person name="Juncker A.S."/>
            <person name="Rasmussen S."/>
            <person name="Li J."/>
            <person name="Sunagawa S."/>
            <person name="Plichta D."/>
            <person name="Gautier L."/>
            <person name="Le Chatelier E."/>
            <person name="Peletier E."/>
            <person name="Bonde I."/>
            <person name="Nielsen T."/>
            <person name="Manichanh C."/>
            <person name="Arumugam M."/>
            <person name="Batto J."/>
            <person name="Santos M.B.Q.D."/>
            <person name="Blom N."/>
            <person name="Borruel N."/>
            <person name="Burgdorf K.S."/>
            <person name="Boumezbeur F."/>
            <person name="Casellas F."/>
            <person name="Dore J."/>
            <person name="Guarner F."/>
            <person name="Hansen T."/>
            <person name="Hildebrand F."/>
            <person name="Kaas R.S."/>
            <person name="Kennedy S."/>
            <person name="Kristiansen K."/>
            <person name="Kultima J.R."/>
            <person name="Leonard P."/>
            <person name="Levenez F."/>
            <person name="Lund O."/>
            <person name="Moumen B."/>
            <person name="Le Paslier D."/>
            <person name="Pons N."/>
            <person name="Pedersen O."/>
            <person name="Prifti E."/>
            <person name="Qin J."/>
            <person name="Raes J."/>
            <person name="Tap J."/>
            <person name="Tims S."/>
            <person name="Ussery D.W."/>
            <person name="Yamada T."/>
            <person name="MetaHit consortium"/>
            <person name="Renault P."/>
            <person name="Sicheritz-Ponten T."/>
            <person name="Bork P."/>
            <person name="Wang J."/>
            <person name="Brunak S."/>
            <person name="Ehrlich S.D."/>
        </authorList>
    </citation>
    <scope>NUCLEOTIDE SEQUENCE [LARGE SCALE GENOMIC DNA]</scope>
</reference>
<organism evidence="1 2">
    <name type="scientific">Candidatus Colimorpha enterica</name>
    <dbReference type="NCBI Taxonomy" id="3083063"/>
    <lineage>
        <taxon>Bacteria</taxon>
        <taxon>Pseudomonadati</taxon>
        <taxon>Bacteroidota</taxon>
        <taxon>Bacteroidia</taxon>
        <taxon>Bacteroidales</taxon>
        <taxon>Candidatus Colimorpha</taxon>
    </lineage>
</organism>
<name>R6TYV4_9BACT</name>
<dbReference type="Proteomes" id="UP000017938">
    <property type="component" value="Unassembled WGS sequence"/>
</dbReference>
<accession>R6TYV4</accession>
<proteinExistence type="predicted"/>
<dbReference type="EMBL" id="CBFW010000436">
    <property type="protein sequence ID" value="CDC77375.1"/>
    <property type="molecule type" value="Genomic_DNA"/>
</dbReference>
<evidence type="ECO:0008006" key="3">
    <source>
        <dbReference type="Google" id="ProtNLM"/>
    </source>
</evidence>